<dbReference type="InterPro" id="IPR001670">
    <property type="entry name" value="ADH_Fe/GldA"/>
</dbReference>
<protein>
    <submittedName>
        <fullName evidence="4">Iron-containing alcohol dehydrogenase</fullName>
        <ecNumber evidence="4">1.1.1.1</ecNumber>
    </submittedName>
</protein>
<dbReference type="Proteomes" id="UP001464378">
    <property type="component" value="Unassembled WGS sequence"/>
</dbReference>
<feature type="domain" description="Fe-containing alcohol dehydrogenase-like C-terminal" evidence="3">
    <location>
        <begin position="198"/>
        <end position="353"/>
    </location>
</feature>
<dbReference type="Gene3D" id="3.40.50.1970">
    <property type="match status" value="1"/>
</dbReference>
<dbReference type="EMBL" id="JBBMFK010000008">
    <property type="protein sequence ID" value="MEQ2443090.1"/>
    <property type="molecule type" value="Genomic_DNA"/>
</dbReference>
<dbReference type="InterPro" id="IPR039697">
    <property type="entry name" value="Alcohol_dehydrogenase_Fe"/>
</dbReference>
<keyword evidence="1 4" id="KW-0560">Oxidoreductase</keyword>
<dbReference type="GO" id="GO:0004022">
    <property type="term" value="F:alcohol dehydrogenase (NAD+) activity"/>
    <property type="evidence" value="ECO:0007669"/>
    <property type="project" value="UniProtKB-EC"/>
</dbReference>
<feature type="domain" description="Alcohol dehydrogenase iron-type/glycerol dehydrogenase GldA" evidence="2">
    <location>
        <begin position="22"/>
        <end position="185"/>
    </location>
</feature>
<evidence type="ECO:0000256" key="1">
    <source>
        <dbReference type="ARBA" id="ARBA00023002"/>
    </source>
</evidence>
<sequence>MKKPNPYHLPGAPGLTCHLSTPKVTMGHGALSQLGALPGGRIALVLDAYLMDSPLLQTLTGQTLAGQEYRIICGVKDEPSFAAIDPYIPVIREFAPTQIVAIGGGSTMDTAKALWAFYERPELTWDTLTGGTPLPAFPGKAVLIAVPTTSGTGAEATGAAVYKRYDGTKALLIDGAIRPGQVFLDFDLLSSLPKKVVANAGVDALAHVIGAMSVESANPMDKMICTQVALSILQNLPRSYLTADPQARDMMHVCAYLAGDEINNAGGGLEHKLDMFAKAYHIPHGEIIGIFLPYTMLYLLPENHYLPLAEQLGIPGGSPEEKQRALVGRIWEMYDLLGMPKTIRDAGVPEQEFLDKLPEYIEMVKAIGHIYWIRGFRGDDSLRDLYLQAYYGINEEDLK</sequence>
<dbReference type="Gene3D" id="1.20.1090.10">
    <property type="entry name" value="Dehydroquinate synthase-like - alpha domain"/>
    <property type="match status" value="1"/>
</dbReference>
<proteinExistence type="predicted"/>
<dbReference type="SUPFAM" id="SSF56796">
    <property type="entry name" value="Dehydroquinate synthase-like"/>
    <property type="match status" value="1"/>
</dbReference>
<dbReference type="Pfam" id="PF25137">
    <property type="entry name" value="ADH_Fe_C"/>
    <property type="match status" value="1"/>
</dbReference>
<evidence type="ECO:0000313" key="5">
    <source>
        <dbReference type="Proteomes" id="UP001464378"/>
    </source>
</evidence>
<name>A0ABV1E728_9FIRM</name>
<keyword evidence="5" id="KW-1185">Reference proteome</keyword>
<accession>A0ABV1E728</accession>
<comment type="caution">
    <text evidence="4">The sequence shown here is derived from an EMBL/GenBank/DDBJ whole genome shotgun (WGS) entry which is preliminary data.</text>
</comment>
<dbReference type="Pfam" id="PF00465">
    <property type="entry name" value="Fe-ADH"/>
    <property type="match status" value="1"/>
</dbReference>
<reference evidence="4 5" key="1">
    <citation type="submission" date="2024-03" db="EMBL/GenBank/DDBJ databases">
        <title>Human intestinal bacterial collection.</title>
        <authorList>
            <person name="Pauvert C."/>
            <person name="Hitch T.C.A."/>
            <person name="Clavel T."/>
        </authorList>
    </citation>
    <scope>NUCLEOTIDE SEQUENCE [LARGE SCALE GENOMIC DNA]</scope>
    <source>
        <strain evidence="4 5">CLA-AP-H29</strain>
    </source>
</reference>
<evidence type="ECO:0000313" key="4">
    <source>
        <dbReference type="EMBL" id="MEQ2443090.1"/>
    </source>
</evidence>
<organism evidence="4 5">
    <name type="scientific">Pseudoflavonifractor intestinihominis</name>
    <dbReference type="NCBI Taxonomy" id="3133171"/>
    <lineage>
        <taxon>Bacteria</taxon>
        <taxon>Bacillati</taxon>
        <taxon>Bacillota</taxon>
        <taxon>Clostridia</taxon>
        <taxon>Eubacteriales</taxon>
        <taxon>Oscillospiraceae</taxon>
        <taxon>Pseudoflavonifractor</taxon>
    </lineage>
</organism>
<dbReference type="EC" id="1.1.1.1" evidence="4"/>
<dbReference type="RefSeq" id="WP_349231415.1">
    <property type="nucleotide sequence ID" value="NZ_JBBMFK010000008.1"/>
</dbReference>
<dbReference type="PANTHER" id="PTHR11496:SF83">
    <property type="entry name" value="HYDROXYACID-OXOACID TRANSHYDROGENASE, MITOCHONDRIAL"/>
    <property type="match status" value="1"/>
</dbReference>
<evidence type="ECO:0000259" key="3">
    <source>
        <dbReference type="Pfam" id="PF25137"/>
    </source>
</evidence>
<gene>
    <name evidence="4" type="ORF">WMO64_06370</name>
</gene>
<evidence type="ECO:0000259" key="2">
    <source>
        <dbReference type="Pfam" id="PF00465"/>
    </source>
</evidence>
<dbReference type="InterPro" id="IPR056798">
    <property type="entry name" value="ADH_Fe_C"/>
</dbReference>
<dbReference type="PANTHER" id="PTHR11496">
    <property type="entry name" value="ALCOHOL DEHYDROGENASE"/>
    <property type="match status" value="1"/>
</dbReference>